<comment type="caution">
    <text evidence="2">The sequence shown here is derived from an EMBL/GenBank/DDBJ whole genome shotgun (WGS) entry which is preliminary data.</text>
</comment>
<dbReference type="EMBL" id="NFDG01000121">
    <property type="protein sequence ID" value="OTY15287.1"/>
    <property type="molecule type" value="Genomic_DNA"/>
</dbReference>
<gene>
    <name evidence="2" type="ORF">BK732_19355</name>
</gene>
<proteinExistence type="predicted"/>
<organism evidence="2 3">
    <name type="scientific">Bacillus thuringiensis serovar navarrensis</name>
    <dbReference type="NCBI Taxonomy" id="339658"/>
    <lineage>
        <taxon>Bacteria</taxon>
        <taxon>Bacillati</taxon>
        <taxon>Bacillota</taxon>
        <taxon>Bacilli</taxon>
        <taxon>Bacillales</taxon>
        <taxon>Bacillaceae</taxon>
        <taxon>Bacillus</taxon>
        <taxon>Bacillus cereus group</taxon>
    </lineage>
</organism>
<dbReference type="Proteomes" id="UP000194860">
    <property type="component" value="Unassembled WGS sequence"/>
</dbReference>
<keyword evidence="1" id="KW-0472">Membrane</keyword>
<feature type="transmembrane region" description="Helical" evidence="1">
    <location>
        <begin position="76"/>
        <end position="95"/>
    </location>
</feature>
<reference evidence="2 3" key="1">
    <citation type="submission" date="2016-10" db="EMBL/GenBank/DDBJ databases">
        <title>Comparative genomics of Bacillus thuringiensis reveals a path to pathogens against multiple invertebrate hosts.</title>
        <authorList>
            <person name="Zheng J."/>
            <person name="Gao Q."/>
            <person name="Liu H."/>
            <person name="Peng D."/>
            <person name="Ruan L."/>
            <person name="Sun M."/>
        </authorList>
    </citation>
    <scope>NUCLEOTIDE SEQUENCE [LARGE SCALE GENOMIC DNA]</scope>
    <source>
        <strain evidence="2">BGSC 4BM1</strain>
    </source>
</reference>
<evidence type="ECO:0000313" key="3">
    <source>
        <dbReference type="Proteomes" id="UP000194860"/>
    </source>
</evidence>
<sequence>MLMIVLIAIGVFLFISQIYIATLLHKYESSWWWGGLSFLLPLGLNVYVYQIIILEKRSGDCFEKLNPKERKLWRKIYFLVLMQYMFLFSCFGFLASPALMF</sequence>
<keyword evidence="1" id="KW-1133">Transmembrane helix</keyword>
<keyword evidence="1" id="KW-0812">Transmembrane</keyword>
<name>A0A243AAA4_BACTU</name>
<evidence type="ECO:0000313" key="2">
    <source>
        <dbReference type="EMBL" id="OTY15287.1"/>
    </source>
</evidence>
<dbReference type="RefSeq" id="WP_088033297.1">
    <property type="nucleotide sequence ID" value="NZ_NFDG01000121.1"/>
</dbReference>
<evidence type="ECO:0000256" key="1">
    <source>
        <dbReference type="SAM" id="Phobius"/>
    </source>
</evidence>
<dbReference type="AlphaFoldDB" id="A0A243AAA4"/>
<feature type="transmembrane region" description="Helical" evidence="1">
    <location>
        <begin position="30"/>
        <end position="55"/>
    </location>
</feature>
<protein>
    <submittedName>
        <fullName evidence="2">Uncharacterized protein</fullName>
    </submittedName>
</protein>
<accession>A0A243AAA4</accession>